<feature type="region of interest" description="Disordered" evidence="1">
    <location>
        <begin position="67"/>
        <end position="89"/>
    </location>
</feature>
<reference evidence="2" key="1">
    <citation type="submission" date="2024-06" db="EMBL/GenBank/DDBJ databases">
        <title>Genome Sequence of an extremely halophilic archaeon isolated from Permian era halite, Salado Formation, Carlsbad, New Mexico: Halobacterium sp. strain NMX12-1.</title>
        <authorList>
            <person name="Sotoa L."/>
            <person name="DasSarma P."/>
            <person name="Anton B.P."/>
            <person name="Vincze T."/>
            <person name="Verma I."/>
            <person name="Eralp B."/>
            <person name="Powers D.W."/>
            <person name="Dozier B.L."/>
            <person name="Roberts R.J."/>
            <person name="DasSarma S."/>
        </authorList>
    </citation>
    <scope>NUCLEOTIDE SEQUENCE</scope>
    <source>
        <strain evidence="2">NMX12-1</strain>
        <plasmid evidence="2">pNMX12-1_211</plasmid>
    </source>
</reference>
<dbReference type="EMBL" id="CP159205">
    <property type="protein sequence ID" value="XCF18200.1"/>
    <property type="molecule type" value="Genomic_DNA"/>
</dbReference>
<proteinExistence type="predicted"/>
<dbReference type="GeneID" id="91110654"/>
<sequence length="89" mass="9811">MAQSATPGDDSGLDLEAHVGDELCRPDMQYSLGILRDPRPYADHAQFERPDGTTIPRTERTIQTFLDSGGEWQTPNTDAKENLAEGYDG</sequence>
<accession>A0AAU8CHK7</accession>
<name>A0AAU8CHK7_9EURY</name>
<organism evidence="2">
    <name type="scientific">Halobacterium sp. NMX12-1</name>
    <dbReference type="NCBI Taxonomy" id="3166650"/>
    <lineage>
        <taxon>Archaea</taxon>
        <taxon>Methanobacteriati</taxon>
        <taxon>Methanobacteriota</taxon>
        <taxon>Stenosarchaea group</taxon>
        <taxon>Halobacteria</taxon>
        <taxon>Halobacteriales</taxon>
        <taxon>Halobacteriaceae</taxon>
        <taxon>Halobacterium</taxon>
    </lineage>
</organism>
<feature type="compositionally biased region" description="Polar residues" evidence="1">
    <location>
        <begin position="67"/>
        <end position="77"/>
    </location>
</feature>
<gene>
    <name evidence="2" type="ORF">ABSL23_15850</name>
</gene>
<geneLocation type="plasmid" evidence="2">
    <name>pNMX12-1_211</name>
</geneLocation>
<evidence type="ECO:0000313" key="2">
    <source>
        <dbReference type="EMBL" id="XCF18200.1"/>
    </source>
</evidence>
<protein>
    <submittedName>
        <fullName evidence="2">Uncharacterized protein</fullName>
    </submittedName>
</protein>
<dbReference type="AlphaFoldDB" id="A0AAU8CHK7"/>
<evidence type="ECO:0000256" key="1">
    <source>
        <dbReference type="SAM" id="MobiDB-lite"/>
    </source>
</evidence>
<keyword evidence="2" id="KW-0614">Plasmid</keyword>
<dbReference type="RefSeq" id="WP_353635518.1">
    <property type="nucleotide sequence ID" value="NZ_CP159205.1"/>
</dbReference>
<dbReference type="KEGG" id="hanx:ABSL23_15850"/>